<organism evidence="1">
    <name type="scientific">Ligilactobacillus agilis</name>
    <dbReference type="NCBI Taxonomy" id="1601"/>
    <lineage>
        <taxon>Bacteria</taxon>
        <taxon>Bacillati</taxon>
        <taxon>Bacillota</taxon>
        <taxon>Bacilli</taxon>
        <taxon>Lactobacillales</taxon>
        <taxon>Lactobacillaceae</taxon>
        <taxon>Ligilactobacillus</taxon>
    </lineage>
</organism>
<comment type="caution">
    <text evidence="1">The sequence shown here is derived from an EMBL/GenBank/DDBJ whole genome shotgun (WGS) entry which is preliminary data.</text>
</comment>
<gene>
    <name evidence="1" type="ORF">SY111_00890</name>
</gene>
<accession>A0A6F9XQK6</accession>
<evidence type="ECO:0000313" key="1">
    <source>
        <dbReference type="EMBL" id="GET07465.1"/>
    </source>
</evidence>
<proteinExistence type="predicted"/>
<name>A0A6F9XQK6_9LACO</name>
<dbReference type="AlphaFoldDB" id="A0A6F9XQK6"/>
<sequence length="125" mass="14868">MHTILSLFFAILLWLVCLSGMVVFSVSKKKKYGRYNSIITYNISHFLIFLFIVLAYCSVTRRFSQKIIDWLGLWWCVAFWVNYLIDDGFLLPGWLDPKKNESTSNTVRLMKWLYRRIKNVSKDVN</sequence>
<protein>
    <submittedName>
        <fullName evidence="1">Uncharacterized protein</fullName>
    </submittedName>
</protein>
<reference evidence="1" key="1">
    <citation type="submission" date="2019-10" db="EMBL/GenBank/DDBJ databases">
        <title>Lactobacillus agilis SY111 Whole Genome Sequencing Project.</title>
        <authorList>
            <person name="Suzuki S."/>
            <person name="Endo A."/>
            <person name="Maeno S."/>
            <person name="Shiwa Y."/>
            <person name="Matsutani M."/>
            <person name="Kajikawa A."/>
        </authorList>
    </citation>
    <scope>NUCLEOTIDE SEQUENCE</scope>
    <source>
        <strain evidence="1">SY111</strain>
    </source>
</reference>
<dbReference type="EMBL" id="BLAN01000004">
    <property type="protein sequence ID" value="GET07465.1"/>
    <property type="molecule type" value="Genomic_DNA"/>
</dbReference>
<dbReference type="Proteomes" id="UP000494178">
    <property type="component" value="Unassembled WGS sequence"/>
</dbReference>